<dbReference type="Pfam" id="PF03572">
    <property type="entry name" value="Peptidase_S41"/>
    <property type="match status" value="1"/>
</dbReference>
<dbReference type="PROSITE" id="PS51257">
    <property type="entry name" value="PROKAR_LIPOPROTEIN"/>
    <property type="match status" value="1"/>
</dbReference>
<evidence type="ECO:0000313" key="2">
    <source>
        <dbReference type="EMBL" id="SDM03852.1"/>
    </source>
</evidence>
<dbReference type="GO" id="GO:0008236">
    <property type="term" value="F:serine-type peptidase activity"/>
    <property type="evidence" value="ECO:0007669"/>
    <property type="project" value="InterPro"/>
</dbReference>
<dbReference type="SMART" id="SM00245">
    <property type="entry name" value="TSPc"/>
    <property type="match status" value="1"/>
</dbReference>
<reference evidence="2 3" key="1">
    <citation type="submission" date="2016-10" db="EMBL/GenBank/DDBJ databases">
        <authorList>
            <person name="de Groot N.N."/>
        </authorList>
    </citation>
    <scope>NUCLEOTIDE SEQUENCE [LARGE SCALE GENOMIC DNA]</scope>
    <source>
        <strain evidence="2 3">DSM 21668</strain>
    </source>
</reference>
<evidence type="ECO:0000313" key="3">
    <source>
        <dbReference type="Proteomes" id="UP000198901"/>
    </source>
</evidence>
<dbReference type="SUPFAM" id="SSF52096">
    <property type="entry name" value="ClpP/crotonase"/>
    <property type="match status" value="1"/>
</dbReference>
<dbReference type="STRING" id="563176.SAMN04488090_2383"/>
<proteinExistence type="predicted"/>
<name>A0A1G9PYF2_9BACT</name>
<dbReference type="InterPro" id="IPR005151">
    <property type="entry name" value="Tail-specific_protease"/>
</dbReference>
<dbReference type="PANTHER" id="PTHR32060">
    <property type="entry name" value="TAIL-SPECIFIC PROTEASE"/>
    <property type="match status" value="1"/>
</dbReference>
<dbReference type="CDD" id="cd06567">
    <property type="entry name" value="Peptidase_S41"/>
    <property type="match status" value="1"/>
</dbReference>
<gene>
    <name evidence="2" type="ORF">SAMN04488090_2383</name>
</gene>
<feature type="domain" description="Tail specific protease" evidence="1">
    <location>
        <begin position="234"/>
        <end position="468"/>
    </location>
</feature>
<dbReference type="OrthoDB" id="5480566at2"/>
<dbReference type="PANTHER" id="PTHR32060:SF22">
    <property type="entry name" value="CARBOXYL-TERMINAL-PROCESSING PEPTIDASE 3, CHLOROPLASTIC"/>
    <property type="match status" value="1"/>
</dbReference>
<protein>
    <submittedName>
        <fullName evidence="2">Peptidase family S41</fullName>
    </submittedName>
</protein>
<dbReference type="GO" id="GO:0004175">
    <property type="term" value="F:endopeptidase activity"/>
    <property type="evidence" value="ECO:0007669"/>
    <property type="project" value="TreeGrafter"/>
</dbReference>
<organism evidence="2 3">
    <name type="scientific">Siphonobacter aquaeclarae</name>
    <dbReference type="NCBI Taxonomy" id="563176"/>
    <lineage>
        <taxon>Bacteria</taxon>
        <taxon>Pseudomonadati</taxon>
        <taxon>Bacteroidota</taxon>
        <taxon>Cytophagia</taxon>
        <taxon>Cytophagales</taxon>
        <taxon>Cytophagaceae</taxon>
        <taxon>Siphonobacter</taxon>
    </lineage>
</organism>
<dbReference type="RefSeq" id="WP_093202133.1">
    <property type="nucleotide sequence ID" value="NZ_FNGS01000004.1"/>
</dbReference>
<dbReference type="AlphaFoldDB" id="A0A1G9PYF2"/>
<keyword evidence="3" id="KW-1185">Reference proteome</keyword>
<dbReference type="GO" id="GO:0006508">
    <property type="term" value="P:proteolysis"/>
    <property type="evidence" value="ECO:0007669"/>
    <property type="project" value="InterPro"/>
</dbReference>
<dbReference type="InterPro" id="IPR029045">
    <property type="entry name" value="ClpP/crotonase-like_dom_sf"/>
</dbReference>
<sequence length="497" mass="56424">MKHLIWLVIGMAAFSACSPRAYSPQRTFEASALRSDFELMRKGLETSHPGLYWYTPKPRLDSAFDATAARLDHPLTELEFRKLLDPLVELIHCGHTTVRGSRGFEHWRKRHKPQDFPLTVFEHKGKIFVASNFSDEPGIRKGQEVVRIDGHDALSVYESLKGIVISDGYNQTFKTTTILNNFPTYYRYWYGEKERYEVVVVDSLHEEQTFRLRWKKEQKAAKAVTPAAVTPVPGQVRPPATVPVVRSLGNRNIHLAFSPADSSIAILDINTFGDGSYRKWYRRVFREIERKKVTHLVIDLRNNGGGKVAASNLLMRYLMDQPFQAYQSVESLPYPSPMTRYISERIGRDIMIAMIARKLPEGRRAIRSATRIQKPVKKYGFRGDVYLLTNGGSFSASSITAANLQFWKRAVVVGRETGGGRNGCSAWSIPYLTLPQTRVRVRLPLFKTLTAVTDPNVGHGVIPDHQVVFTAQDIMGNQDPDLQRIYELVRGSRVVKD</sequence>
<accession>A0A1G9PYF2</accession>
<dbReference type="Gene3D" id="3.90.226.10">
    <property type="entry name" value="2-enoyl-CoA Hydratase, Chain A, domain 1"/>
    <property type="match status" value="1"/>
</dbReference>
<dbReference type="EMBL" id="FNGS01000004">
    <property type="protein sequence ID" value="SDM03852.1"/>
    <property type="molecule type" value="Genomic_DNA"/>
</dbReference>
<evidence type="ECO:0000259" key="1">
    <source>
        <dbReference type="SMART" id="SM00245"/>
    </source>
</evidence>
<dbReference type="Proteomes" id="UP000198901">
    <property type="component" value="Unassembled WGS sequence"/>
</dbReference>